<reference evidence="2 3" key="1">
    <citation type="submission" date="2015-04" db="EMBL/GenBank/DDBJ databases">
        <authorList>
            <consortium name="Pathogen Informatics"/>
        </authorList>
    </citation>
    <scope>NUCLEOTIDE SEQUENCE [LARGE SCALE GENOMIC DNA]</scope>
    <source>
        <strain evidence="2 3">SGS1</strain>
    </source>
</reference>
<evidence type="ECO:0000313" key="3">
    <source>
        <dbReference type="Proteomes" id="UP000220158"/>
    </source>
</evidence>
<gene>
    <name evidence="2" type="ORF">PRELSG_1207000</name>
</gene>
<feature type="coiled-coil region" evidence="1">
    <location>
        <begin position="55"/>
        <end position="82"/>
    </location>
</feature>
<dbReference type="RefSeq" id="XP_028534188.1">
    <property type="nucleotide sequence ID" value="XM_028677839.1"/>
</dbReference>
<dbReference type="OrthoDB" id="376937at2759"/>
<evidence type="ECO:0000313" key="2">
    <source>
        <dbReference type="EMBL" id="CRH01187.1"/>
    </source>
</evidence>
<name>A0A1J1H8F5_PLARL</name>
<dbReference type="GeneID" id="39737314"/>
<organism evidence="2 3">
    <name type="scientific">Plasmodium relictum</name>
    <dbReference type="NCBI Taxonomy" id="85471"/>
    <lineage>
        <taxon>Eukaryota</taxon>
        <taxon>Sar</taxon>
        <taxon>Alveolata</taxon>
        <taxon>Apicomplexa</taxon>
        <taxon>Aconoidasida</taxon>
        <taxon>Haemosporida</taxon>
        <taxon>Plasmodiidae</taxon>
        <taxon>Plasmodium</taxon>
        <taxon>Plasmodium (Haemamoeba)</taxon>
    </lineage>
</organism>
<accession>A0A1J1H8F5</accession>
<evidence type="ECO:0000256" key="1">
    <source>
        <dbReference type="SAM" id="Coils"/>
    </source>
</evidence>
<dbReference type="EMBL" id="LN835307">
    <property type="protein sequence ID" value="CRH01187.1"/>
    <property type="molecule type" value="Genomic_DNA"/>
</dbReference>
<keyword evidence="1" id="KW-0175">Coiled coil</keyword>
<sequence length="121" mass="13220">MPIEIPLLISSAFPLIWKSGVAQLSFAKAGGSLAALKGSSILLSKVASSGKSGLLASTSSQLDNIKEAAQKLVEEIEKNVNLSLLFYNIDDEETAGYYLMKKREEYEKLNNSMYENGQEIE</sequence>
<proteinExistence type="predicted"/>
<dbReference type="AlphaFoldDB" id="A0A1J1H8F5"/>
<dbReference type="VEuPathDB" id="PlasmoDB:PRELSG_1207000"/>
<dbReference type="KEGG" id="prel:PRELSG_1207000"/>
<keyword evidence="3" id="KW-1185">Reference proteome</keyword>
<protein>
    <submittedName>
        <fullName evidence="2">Uncharacterized protein</fullName>
    </submittedName>
</protein>
<dbReference type="Proteomes" id="UP000220158">
    <property type="component" value="Chromosome 12"/>
</dbReference>